<dbReference type="GO" id="GO:0008745">
    <property type="term" value="F:N-acetylmuramoyl-L-alanine amidase activity"/>
    <property type="evidence" value="ECO:0007669"/>
    <property type="project" value="InterPro"/>
</dbReference>
<dbReference type="InterPro" id="IPR002508">
    <property type="entry name" value="MurNAc-LAA_cat"/>
</dbReference>
<feature type="domain" description="SH3b" evidence="4">
    <location>
        <begin position="175"/>
        <end position="237"/>
    </location>
</feature>
<dbReference type="GO" id="GO:0009253">
    <property type="term" value="P:peptidoglycan catabolic process"/>
    <property type="evidence" value="ECO:0007669"/>
    <property type="project" value="InterPro"/>
</dbReference>
<dbReference type="Proteomes" id="UP000277864">
    <property type="component" value="Unassembled WGS sequence"/>
</dbReference>
<name>A0A429Z9L9_9ENTE</name>
<accession>A0A429Z9L9</accession>
<dbReference type="InterPro" id="IPR017293">
    <property type="entry name" value="N-acetylmuramoyl-L-ala_amidase"/>
</dbReference>
<keyword evidence="2" id="KW-0961">Cell wall biogenesis/degradation</keyword>
<keyword evidence="3" id="KW-0812">Transmembrane</keyword>
<dbReference type="PIRSF" id="PIRSF037846">
    <property type="entry name" value="Autolysin_YrvJ_prd"/>
    <property type="match status" value="1"/>
</dbReference>
<dbReference type="OrthoDB" id="9806267at2"/>
<evidence type="ECO:0000256" key="3">
    <source>
        <dbReference type="SAM" id="Phobius"/>
    </source>
</evidence>
<dbReference type="SMART" id="SM00287">
    <property type="entry name" value="SH3b"/>
    <property type="match status" value="3"/>
</dbReference>
<dbReference type="PANTHER" id="PTHR30404:SF7">
    <property type="entry name" value="CELL WALL AMIDASE LYTH-RELATED"/>
    <property type="match status" value="1"/>
</dbReference>
<feature type="transmembrane region" description="Helical" evidence="3">
    <location>
        <begin position="12"/>
        <end position="32"/>
    </location>
</feature>
<dbReference type="Pfam" id="PF01520">
    <property type="entry name" value="Amidase_3"/>
    <property type="match status" value="1"/>
</dbReference>
<dbReference type="RefSeq" id="WP_125943004.1">
    <property type="nucleotide sequence ID" value="NZ_PXZH01000001.1"/>
</dbReference>
<evidence type="ECO:0000256" key="2">
    <source>
        <dbReference type="ARBA" id="ARBA00023316"/>
    </source>
</evidence>
<dbReference type="GO" id="GO:0030288">
    <property type="term" value="C:outer membrane-bounded periplasmic space"/>
    <property type="evidence" value="ECO:0007669"/>
    <property type="project" value="TreeGrafter"/>
</dbReference>
<dbReference type="PANTHER" id="PTHR30404">
    <property type="entry name" value="N-ACETYLMURAMOYL-L-ALANINE AMIDASE"/>
    <property type="match status" value="1"/>
</dbReference>
<gene>
    <name evidence="5" type="ORF">C7P63_04765</name>
</gene>
<dbReference type="Gene3D" id="3.40.630.40">
    <property type="entry name" value="Zn-dependent exopeptidases"/>
    <property type="match status" value="1"/>
</dbReference>
<dbReference type="InterPro" id="IPR003646">
    <property type="entry name" value="SH3-like_bac-type"/>
</dbReference>
<organism evidence="5 6">
    <name type="scientific">Vagococcus humatus</name>
    <dbReference type="NCBI Taxonomy" id="1889241"/>
    <lineage>
        <taxon>Bacteria</taxon>
        <taxon>Bacillati</taxon>
        <taxon>Bacillota</taxon>
        <taxon>Bacilli</taxon>
        <taxon>Lactobacillales</taxon>
        <taxon>Enterococcaceae</taxon>
        <taxon>Vagococcus</taxon>
    </lineage>
</organism>
<keyword evidence="6" id="KW-1185">Reference proteome</keyword>
<keyword evidence="3" id="KW-1133">Transmembrane helix</keyword>
<dbReference type="EMBL" id="PXZH01000001">
    <property type="protein sequence ID" value="RST90391.1"/>
    <property type="molecule type" value="Genomic_DNA"/>
</dbReference>
<evidence type="ECO:0000313" key="6">
    <source>
        <dbReference type="Proteomes" id="UP000277864"/>
    </source>
</evidence>
<feature type="domain" description="SH3b" evidence="4">
    <location>
        <begin position="102"/>
        <end position="165"/>
    </location>
</feature>
<sequence length="426" mass="47927">MKNSFMKGNKLRLISLNIIIILMVIFSLLSLGKYKVVTVDPIAMNVRTGPSIDFDIQSQVKKGDKLTILEEKNHWYRVKFNDNDTGWVASWLVSNKETSPATNIAAKINTPKTNLREDPTTESKKIATLDKQTKVTITKEQHGWSYVTVDNKEGWVFSQLLNVENNKQQEKDLSSETLFARQDGTKIRTEPSIDSQVLTTLGRGEKIHFLENDGDWYQVKTANGQKGYVANWVVSFGKPNKHNKITSIAETTIVLDPGHGGYDAGSLSNDERIYEKNVTLKTALAVEKELKSLGANVIMTRRDDSFISLSGIAGKSNRAKADVFISFHFDSSQHPNEASGTTTYYYNEKDIPLAETVNSHIKQELPLTNRGTEFGDYQVLRDNHQPALLLELGYMNNDGDAYLINSKDYQKKVALAVKNALMDYFE</sequence>
<dbReference type="SMART" id="SM00646">
    <property type="entry name" value="Ami_3"/>
    <property type="match status" value="1"/>
</dbReference>
<dbReference type="CDD" id="cd00174">
    <property type="entry name" value="SH3"/>
    <property type="match status" value="1"/>
</dbReference>
<dbReference type="CDD" id="cd02696">
    <property type="entry name" value="MurNAc-LAA"/>
    <property type="match status" value="1"/>
</dbReference>
<comment type="caution">
    <text evidence="5">The sequence shown here is derived from an EMBL/GenBank/DDBJ whole genome shotgun (WGS) entry which is preliminary data.</text>
</comment>
<keyword evidence="3" id="KW-0472">Membrane</keyword>
<dbReference type="PROSITE" id="PS51781">
    <property type="entry name" value="SH3B"/>
    <property type="match status" value="3"/>
</dbReference>
<dbReference type="SUPFAM" id="SSF53187">
    <property type="entry name" value="Zn-dependent exopeptidases"/>
    <property type="match status" value="1"/>
</dbReference>
<evidence type="ECO:0000259" key="4">
    <source>
        <dbReference type="PROSITE" id="PS51781"/>
    </source>
</evidence>
<proteinExistence type="predicted"/>
<feature type="domain" description="SH3b" evidence="4">
    <location>
        <begin position="32"/>
        <end position="97"/>
    </location>
</feature>
<dbReference type="GO" id="GO:0071555">
    <property type="term" value="P:cell wall organization"/>
    <property type="evidence" value="ECO:0007669"/>
    <property type="project" value="UniProtKB-KW"/>
</dbReference>
<dbReference type="Gene3D" id="2.30.30.40">
    <property type="entry name" value="SH3 Domains"/>
    <property type="match status" value="3"/>
</dbReference>
<dbReference type="AlphaFoldDB" id="A0A429Z9L9"/>
<evidence type="ECO:0000313" key="5">
    <source>
        <dbReference type="EMBL" id="RST90391.1"/>
    </source>
</evidence>
<keyword evidence="1" id="KW-0378">Hydrolase</keyword>
<dbReference type="InterPro" id="IPR050695">
    <property type="entry name" value="N-acetylmuramoyl_amidase_3"/>
</dbReference>
<protein>
    <submittedName>
        <fullName evidence="5">N-acetylmuramoyl-L-alanine amidase</fullName>
    </submittedName>
</protein>
<evidence type="ECO:0000256" key="1">
    <source>
        <dbReference type="ARBA" id="ARBA00022801"/>
    </source>
</evidence>
<reference evidence="5 6" key="1">
    <citation type="submission" date="2018-03" db="EMBL/GenBank/DDBJ databases">
        <authorList>
            <person name="Gulvik C.A."/>
        </authorList>
    </citation>
    <scope>NUCLEOTIDE SEQUENCE [LARGE SCALE GENOMIC DNA]</scope>
    <source>
        <strain evidence="5 6">JCM 31581</strain>
    </source>
</reference>
<dbReference type="Pfam" id="PF08239">
    <property type="entry name" value="SH3_3"/>
    <property type="match status" value="3"/>
</dbReference>